<dbReference type="Pfam" id="PF01551">
    <property type="entry name" value="Peptidase_M23"/>
    <property type="match status" value="1"/>
</dbReference>
<dbReference type="PROSITE" id="PS51782">
    <property type="entry name" value="LYSM"/>
    <property type="match status" value="1"/>
</dbReference>
<name>A0A9E8FTC7_9GAMM</name>
<gene>
    <name evidence="3" type="ORF">GJQ55_11020</name>
</gene>
<proteinExistence type="inferred from homology"/>
<dbReference type="PANTHER" id="PTHR21666">
    <property type="entry name" value="PEPTIDASE-RELATED"/>
    <property type="match status" value="1"/>
</dbReference>
<accession>A0A9E8FTC7</accession>
<protein>
    <submittedName>
        <fullName evidence="3">Peptidoglycan DD-metalloendopeptidase family protein</fullName>
    </submittedName>
</protein>
<evidence type="ECO:0000313" key="4">
    <source>
        <dbReference type="Proteomes" id="UP000596074"/>
    </source>
</evidence>
<feature type="compositionally biased region" description="Low complexity" evidence="2">
    <location>
        <begin position="93"/>
        <end position="123"/>
    </location>
</feature>
<dbReference type="InterPro" id="IPR050570">
    <property type="entry name" value="Cell_wall_metabolism_enzyme"/>
</dbReference>
<organism evidence="3 4">
    <name type="scientific">Venatoribacter cucullus</name>
    <dbReference type="NCBI Taxonomy" id="2661630"/>
    <lineage>
        <taxon>Bacteria</taxon>
        <taxon>Pseudomonadati</taxon>
        <taxon>Pseudomonadota</taxon>
        <taxon>Gammaproteobacteria</taxon>
        <taxon>Oceanospirillales</taxon>
        <taxon>Oceanospirillaceae</taxon>
        <taxon>Venatoribacter</taxon>
    </lineage>
</organism>
<dbReference type="GO" id="GO:0009279">
    <property type="term" value="C:cell outer membrane"/>
    <property type="evidence" value="ECO:0007669"/>
    <property type="project" value="TreeGrafter"/>
</dbReference>
<comment type="similarity">
    <text evidence="1">Belongs to the E.coli NlpD/Haemophilus LppB family.</text>
</comment>
<dbReference type="EMBL" id="CP046056">
    <property type="protein sequence ID" value="QQD24967.1"/>
    <property type="molecule type" value="Genomic_DNA"/>
</dbReference>
<dbReference type="CDD" id="cd00118">
    <property type="entry name" value="LysM"/>
    <property type="match status" value="1"/>
</dbReference>
<dbReference type="RefSeq" id="WP_228345030.1">
    <property type="nucleotide sequence ID" value="NZ_CP045550.1"/>
</dbReference>
<dbReference type="CDD" id="cd12797">
    <property type="entry name" value="M23_peptidase"/>
    <property type="match status" value="1"/>
</dbReference>
<keyword evidence="4" id="KW-1185">Reference proteome</keyword>
<dbReference type="PROSITE" id="PS51257">
    <property type="entry name" value="PROKAR_LIPOPROTEIN"/>
    <property type="match status" value="1"/>
</dbReference>
<dbReference type="InterPro" id="IPR036779">
    <property type="entry name" value="LysM_dom_sf"/>
</dbReference>
<dbReference type="KEGG" id="vcw:GJQ55_11020"/>
<dbReference type="InterPro" id="IPR011055">
    <property type="entry name" value="Dup_hybrid_motif"/>
</dbReference>
<dbReference type="GO" id="GO:0032153">
    <property type="term" value="C:cell division site"/>
    <property type="evidence" value="ECO:0007669"/>
    <property type="project" value="TreeGrafter"/>
</dbReference>
<dbReference type="InterPro" id="IPR016047">
    <property type="entry name" value="M23ase_b-sheet_dom"/>
</dbReference>
<dbReference type="SMART" id="SM00257">
    <property type="entry name" value="LysM"/>
    <property type="match status" value="1"/>
</dbReference>
<dbReference type="PANTHER" id="PTHR21666:SF263">
    <property type="entry name" value="MUREIN HYDROLASE ACTIVATOR NLPD"/>
    <property type="match status" value="1"/>
</dbReference>
<evidence type="ECO:0000313" key="3">
    <source>
        <dbReference type="EMBL" id="QQD24967.1"/>
    </source>
</evidence>
<dbReference type="Proteomes" id="UP000596074">
    <property type="component" value="Chromosome"/>
</dbReference>
<feature type="region of interest" description="Disordered" evidence="2">
    <location>
        <begin position="93"/>
        <end position="129"/>
    </location>
</feature>
<sequence>MKHLAVVTLVTLITFLSGCLSGREFISVERKFSNEKSATGFHQVERGETLYSIAWRYGIDYRELASANSIYSPYTIYPGQKIDVSGRSRAVAVSKPAPASKPDSPAAVARTTLPAPPAATYTPPAEPQSSAELSWQWPANGRLTGRFSTKTPVNKGIDIGGALGESVLAAAAGTVVYAGQGLRGYGNLVIIKHNDTYLSAYAHASRILVSEQEVVKAGQKIAEIGSTGTDKVMLHFEIRQNGKPVDPLRYLPGKSGQSG</sequence>
<evidence type="ECO:0000256" key="1">
    <source>
        <dbReference type="ARBA" id="ARBA00038420"/>
    </source>
</evidence>
<reference evidence="3 4" key="1">
    <citation type="submission" date="2019-11" db="EMBL/GenBank/DDBJ databases">
        <title>Venatorbacter sp. nov. a predator of Campylobacter and other Gram-negative bacteria.</title>
        <authorList>
            <person name="Saeedi A."/>
            <person name="Cummings N.J."/>
            <person name="Connerton I.F."/>
            <person name="Connerton P.L."/>
        </authorList>
    </citation>
    <scope>NUCLEOTIDE SEQUENCE [LARGE SCALE GENOMIC DNA]</scope>
    <source>
        <strain evidence="3">XL5</strain>
    </source>
</reference>
<dbReference type="Gene3D" id="2.70.70.10">
    <property type="entry name" value="Glucose Permease (Domain IIA)"/>
    <property type="match status" value="1"/>
</dbReference>
<dbReference type="AlphaFoldDB" id="A0A9E8FTC7"/>
<dbReference type="Gene3D" id="3.10.350.10">
    <property type="entry name" value="LysM domain"/>
    <property type="match status" value="1"/>
</dbReference>
<dbReference type="Pfam" id="PF01476">
    <property type="entry name" value="LysM"/>
    <property type="match status" value="1"/>
</dbReference>
<dbReference type="SUPFAM" id="SSF51261">
    <property type="entry name" value="Duplicated hybrid motif"/>
    <property type="match status" value="1"/>
</dbReference>
<dbReference type="GO" id="GO:0004222">
    <property type="term" value="F:metalloendopeptidase activity"/>
    <property type="evidence" value="ECO:0007669"/>
    <property type="project" value="TreeGrafter"/>
</dbReference>
<dbReference type="InterPro" id="IPR018392">
    <property type="entry name" value="LysM"/>
</dbReference>
<evidence type="ECO:0000256" key="2">
    <source>
        <dbReference type="SAM" id="MobiDB-lite"/>
    </source>
</evidence>